<accession>A0ABU4JD67</accession>
<keyword evidence="2" id="KW-1185">Reference proteome</keyword>
<organism evidence="1 2">
    <name type="scientific">Epilithonimonas ginsengisoli</name>
    <dbReference type="NCBI Taxonomy" id="1245592"/>
    <lineage>
        <taxon>Bacteria</taxon>
        <taxon>Pseudomonadati</taxon>
        <taxon>Bacteroidota</taxon>
        <taxon>Flavobacteriia</taxon>
        <taxon>Flavobacteriales</taxon>
        <taxon>Weeksellaceae</taxon>
        <taxon>Chryseobacterium group</taxon>
        <taxon>Epilithonimonas</taxon>
    </lineage>
</organism>
<gene>
    <name evidence="1" type="ORF">NG800_001740</name>
</gene>
<name>A0ABU4JD67_9FLAO</name>
<dbReference type="EMBL" id="JAMXLT020000002">
    <property type="protein sequence ID" value="MDW8547612.1"/>
    <property type="molecule type" value="Genomic_DNA"/>
</dbReference>
<evidence type="ECO:0000313" key="2">
    <source>
        <dbReference type="Proteomes" id="UP001204439"/>
    </source>
</evidence>
<evidence type="ECO:0008006" key="3">
    <source>
        <dbReference type="Google" id="ProtNLM"/>
    </source>
</evidence>
<evidence type="ECO:0000313" key="1">
    <source>
        <dbReference type="EMBL" id="MDW8547612.1"/>
    </source>
</evidence>
<comment type="caution">
    <text evidence="1">The sequence shown here is derived from an EMBL/GenBank/DDBJ whole genome shotgun (WGS) entry which is preliminary data.</text>
</comment>
<sequence>MKKILIPFLTIIGILVFSQNQFDIGKIQLAISFSENQRNTFDNNQLDKIQGKLTHILSTNGIVSTSYNTGLVLQPNLIINANNIVEGGMQDINVTNITLQLLIKQDQTNIIFSSFSKELKGTGRSQGLAMNNAINSLSANDTSIINFIEKGKEKLHSYYQNNCSKIIYEANNLNKSGKYEESLALLLSIPESTSCFDVAKNKSLEIYKNYEKKICSDYLKQANVSIAEKDYSSAFQTLLAIDNSSPCSGQINTLIKTIENKINADEKKQWDMQVKVYNDSVSLEKHRVNAIKDIAVSYYKSQQKTNNLIIIK</sequence>
<reference evidence="1 2" key="1">
    <citation type="submission" date="2023-11" db="EMBL/GenBank/DDBJ databases">
        <title>First isolation, identification, and characterization of non-pathogenic Epilithonimonas ginsengisoli isolated from diseased farmed rainbow trout (Oncorhynchus mykiss) in Chile.</title>
        <authorList>
            <person name="Miranda C.D."/>
            <person name="Irgang R."/>
            <person name="Concha C."/>
            <person name="Rojas R."/>
            <person name="Avendano R."/>
        </authorList>
    </citation>
    <scope>NUCLEOTIDE SEQUENCE [LARGE SCALE GENOMIC DNA]</scope>
    <source>
        <strain evidence="1 2">FP99</strain>
    </source>
</reference>
<proteinExistence type="predicted"/>
<dbReference type="Proteomes" id="UP001204439">
    <property type="component" value="Unassembled WGS sequence"/>
</dbReference>
<protein>
    <recommendedName>
        <fullName evidence="3">Tetratricopeptide repeat protein</fullName>
    </recommendedName>
</protein>
<dbReference type="RefSeq" id="WP_131797767.1">
    <property type="nucleotide sequence ID" value="NZ_JAMXLT020000002.1"/>
</dbReference>